<reference evidence="1" key="2">
    <citation type="submission" date="2025-08" db="UniProtKB">
        <authorList>
            <consortium name="Ensembl"/>
        </authorList>
    </citation>
    <scope>IDENTIFICATION</scope>
</reference>
<dbReference type="OMA" id="PINRELC"/>
<organism evidence="1 2">
    <name type="scientific">Ciona savignyi</name>
    <name type="common">Pacific transparent sea squirt</name>
    <dbReference type="NCBI Taxonomy" id="51511"/>
    <lineage>
        <taxon>Eukaryota</taxon>
        <taxon>Metazoa</taxon>
        <taxon>Chordata</taxon>
        <taxon>Tunicata</taxon>
        <taxon>Ascidiacea</taxon>
        <taxon>Phlebobranchia</taxon>
        <taxon>Cionidae</taxon>
        <taxon>Ciona</taxon>
    </lineage>
</organism>
<dbReference type="Gene3D" id="3.40.630.30">
    <property type="match status" value="1"/>
</dbReference>
<dbReference type="GeneTree" id="ENSGT00390000010351"/>
<sequence length="218" mass="24359">RKLVKKDAKAVAKLASTELLAFDPLYRFKELNENDLIPFFTVYVKAIVSHKLSIGAFDATSGRLYGFVLCYYSDVPLHRDVIDCLNPAKLNQILTIGDQVKVVGEGSEYADLAASSLIIELAVSERCLSDTPINRELCSRIHEKAKNIGKVVLSVATAADSQAILRRSNGKRLNVIKYSDYADKKGYRPFKDIPEPNKKIEFWLLSDTRRLSSSTSDN</sequence>
<accession>H2ZFV2</accession>
<dbReference type="InParanoid" id="H2ZFV2"/>
<dbReference type="HOGENOM" id="CLU_1239759_0_0_1"/>
<evidence type="ECO:0000313" key="2">
    <source>
        <dbReference type="Proteomes" id="UP000007875"/>
    </source>
</evidence>
<name>H2ZFV2_CIOSA</name>
<dbReference type="Ensembl" id="ENSCSAVT00000016649.1">
    <property type="protein sequence ID" value="ENSCSAVP00000016468.1"/>
    <property type="gene ID" value="ENSCSAVG00000009688.1"/>
</dbReference>
<dbReference type="Proteomes" id="UP000007875">
    <property type="component" value="Unassembled WGS sequence"/>
</dbReference>
<reference evidence="1" key="3">
    <citation type="submission" date="2025-09" db="UniProtKB">
        <authorList>
            <consortium name="Ensembl"/>
        </authorList>
    </citation>
    <scope>IDENTIFICATION</scope>
</reference>
<reference evidence="2" key="1">
    <citation type="submission" date="2003-08" db="EMBL/GenBank/DDBJ databases">
        <authorList>
            <person name="Birren B."/>
            <person name="Nusbaum C."/>
            <person name="Abebe A."/>
            <person name="Abouelleil A."/>
            <person name="Adekoya E."/>
            <person name="Ait-zahra M."/>
            <person name="Allen N."/>
            <person name="Allen T."/>
            <person name="An P."/>
            <person name="Anderson M."/>
            <person name="Anderson S."/>
            <person name="Arachchi H."/>
            <person name="Armbruster J."/>
            <person name="Bachantsang P."/>
            <person name="Baldwin J."/>
            <person name="Barry A."/>
            <person name="Bayul T."/>
            <person name="Blitshsteyn B."/>
            <person name="Bloom T."/>
            <person name="Blye J."/>
            <person name="Boguslavskiy L."/>
            <person name="Borowsky M."/>
            <person name="Boukhgalter B."/>
            <person name="Brunache A."/>
            <person name="Butler J."/>
            <person name="Calixte N."/>
            <person name="Calvo S."/>
            <person name="Camarata J."/>
            <person name="Campo K."/>
            <person name="Chang J."/>
            <person name="Cheshatsang Y."/>
            <person name="Citroen M."/>
            <person name="Collymore A."/>
            <person name="Considine T."/>
            <person name="Cook A."/>
            <person name="Cooke P."/>
            <person name="Corum B."/>
            <person name="Cuomo C."/>
            <person name="David R."/>
            <person name="Dawoe T."/>
            <person name="Degray S."/>
            <person name="Dodge S."/>
            <person name="Dooley K."/>
            <person name="Dorje P."/>
            <person name="Dorjee K."/>
            <person name="Dorris L."/>
            <person name="Duffey N."/>
            <person name="Dupes A."/>
            <person name="Elkins T."/>
            <person name="Engels R."/>
            <person name="Erickson J."/>
            <person name="Farina A."/>
            <person name="Faro S."/>
            <person name="Ferreira P."/>
            <person name="Fischer H."/>
            <person name="Fitzgerald M."/>
            <person name="Foley K."/>
            <person name="Gage D."/>
            <person name="Galagan J."/>
            <person name="Gearin G."/>
            <person name="Gnerre S."/>
            <person name="Gnirke A."/>
            <person name="Goyette A."/>
            <person name="Graham J."/>
            <person name="Grandbois E."/>
            <person name="Gyaltsen K."/>
            <person name="Hafez N."/>
            <person name="Hagopian D."/>
            <person name="Hagos B."/>
            <person name="Hall J."/>
            <person name="Hatcher B."/>
            <person name="Heller A."/>
            <person name="Higgins H."/>
            <person name="Honan T."/>
            <person name="Horn A."/>
            <person name="Houde N."/>
            <person name="Hughes L."/>
            <person name="Hulme W."/>
            <person name="Husby E."/>
            <person name="Iliev I."/>
            <person name="Jaffe D."/>
            <person name="Jones C."/>
            <person name="Kamal M."/>
            <person name="Kamat A."/>
            <person name="Kamvysselis M."/>
            <person name="Karlsson E."/>
            <person name="Kells C."/>
            <person name="Kieu A."/>
            <person name="Kisner P."/>
            <person name="Kodira C."/>
            <person name="Kulbokas E."/>
            <person name="Labutti K."/>
            <person name="Lama D."/>
            <person name="Landers T."/>
            <person name="Leger J."/>
            <person name="Levine S."/>
            <person name="Lewis D."/>
            <person name="Lewis T."/>
            <person name="Lindblad-toh K."/>
            <person name="Liu X."/>
            <person name="Lokyitsang T."/>
            <person name="Lokyitsang Y."/>
            <person name="Lucien O."/>
            <person name="Lui A."/>
            <person name="Ma L.J."/>
            <person name="Mabbitt R."/>
            <person name="Macdonald J."/>
            <person name="Maclean C."/>
            <person name="Major J."/>
            <person name="Manning J."/>
            <person name="Marabella R."/>
            <person name="Maru K."/>
            <person name="Matthews C."/>
            <person name="Mauceli E."/>
            <person name="Mccarthy M."/>
            <person name="Mcdonough S."/>
            <person name="Mcghee T."/>
            <person name="Meldrim J."/>
            <person name="Meneus L."/>
            <person name="Mesirov J."/>
            <person name="Mihalev A."/>
            <person name="Mihova T."/>
            <person name="Mikkelsen T."/>
            <person name="Mlenga V."/>
            <person name="Moru K."/>
            <person name="Mozes J."/>
            <person name="Mulrain L."/>
            <person name="Munson G."/>
            <person name="Naylor J."/>
            <person name="Newes C."/>
            <person name="Nguyen C."/>
            <person name="Nguyen N."/>
            <person name="Nguyen T."/>
            <person name="Nicol R."/>
            <person name="Nielsen C."/>
            <person name="Nizzari M."/>
            <person name="Norbu C."/>
            <person name="Norbu N."/>
            <person name="O'donnell P."/>
            <person name="Okoawo O."/>
            <person name="O'leary S."/>
            <person name="Omotosho B."/>
            <person name="O'neill K."/>
            <person name="Osman S."/>
            <person name="Parker S."/>
            <person name="Perrin D."/>
            <person name="Phunkhang P."/>
            <person name="Piqani B."/>
            <person name="Purcell S."/>
            <person name="Rachupka T."/>
            <person name="Ramasamy U."/>
            <person name="Rameau R."/>
            <person name="Ray V."/>
            <person name="Raymond C."/>
            <person name="Retta R."/>
            <person name="Richardson S."/>
            <person name="Rise C."/>
            <person name="Rodriguez J."/>
            <person name="Rogers J."/>
            <person name="Rogov P."/>
            <person name="Rutman M."/>
            <person name="Schupbach R."/>
            <person name="Seaman C."/>
            <person name="Settipalli S."/>
            <person name="Sharpe T."/>
            <person name="Sheridan J."/>
            <person name="Sherpa N."/>
            <person name="Shi J."/>
            <person name="Smirnov S."/>
            <person name="Smith C."/>
            <person name="Sougnez C."/>
            <person name="Spencer B."/>
            <person name="Stalker J."/>
            <person name="Stange-thomann N."/>
            <person name="Stavropoulos S."/>
            <person name="Stetson K."/>
            <person name="Stone C."/>
            <person name="Stone S."/>
            <person name="Stubbs M."/>
            <person name="Talamas J."/>
            <person name="Tchuinga P."/>
            <person name="Tenzing P."/>
            <person name="Tesfaye S."/>
            <person name="Theodore J."/>
            <person name="Thoulutsang Y."/>
            <person name="Topham K."/>
            <person name="Towey S."/>
            <person name="Tsamla T."/>
            <person name="Tsomo N."/>
            <person name="Vallee D."/>
            <person name="Vassiliev H."/>
            <person name="Venkataraman V."/>
            <person name="Vinson J."/>
            <person name="Vo A."/>
            <person name="Wade C."/>
            <person name="Wang S."/>
            <person name="Wangchuk T."/>
            <person name="Wangdi T."/>
            <person name="Whittaker C."/>
            <person name="Wilkinson J."/>
            <person name="Wu Y."/>
            <person name="Wyman D."/>
            <person name="Yadav S."/>
            <person name="Yang S."/>
            <person name="Yang X."/>
            <person name="Yeager S."/>
            <person name="Yee E."/>
            <person name="Young G."/>
            <person name="Zainoun J."/>
            <person name="Zembeck L."/>
            <person name="Zimmer A."/>
            <person name="Zody M."/>
            <person name="Lander E."/>
        </authorList>
    </citation>
    <scope>NUCLEOTIDE SEQUENCE [LARGE SCALE GENOMIC DNA]</scope>
</reference>
<evidence type="ECO:0000313" key="1">
    <source>
        <dbReference type="Ensembl" id="ENSCSAVP00000016468.1"/>
    </source>
</evidence>
<keyword evidence="2" id="KW-1185">Reference proteome</keyword>
<protein>
    <submittedName>
        <fullName evidence="1">Uncharacterized protein</fullName>
    </submittedName>
</protein>
<proteinExistence type="predicted"/>
<dbReference type="AlphaFoldDB" id="H2ZFV2"/>